<dbReference type="HOGENOM" id="CLU_055425_1_0_7"/>
<dbReference type="Pfam" id="PF00211">
    <property type="entry name" value="Guanylate_cyc"/>
    <property type="match status" value="1"/>
</dbReference>
<name>W4LUT6_9BACT</name>
<evidence type="ECO:0000256" key="1">
    <source>
        <dbReference type="SAM" id="Phobius"/>
    </source>
</evidence>
<dbReference type="Proteomes" id="UP000019140">
    <property type="component" value="Unassembled WGS sequence"/>
</dbReference>
<dbReference type="InterPro" id="IPR050697">
    <property type="entry name" value="Adenylyl/Guanylyl_Cyclase_3/4"/>
</dbReference>
<dbReference type="GO" id="GO:0004016">
    <property type="term" value="F:adenylate cyclase activity"/>
    <property type="evidence" value="ECO:0007669"/>
    <property type="project" value="UniProtKB-ARBA"/>
</dbReference>
<dbReference type="InterPro" id="IPR029787">
    <property type="entry name" value="Nucleotide_cyclase"/>
</dbReference>
<dbReference type="AlphaFoldDB" id="W4LUT6"/>
<dbReference type="PATRIC" id="fig|1429439.4.peg.6203"/>
<keyword evidence="1" id="KW-0812">Transmembrane</keyword>
<gene>
    <name evidence="3" type="ORF">ETSY2_36725</name>
</gene>
<protein>
    <recommendedName>
        <fullName evidence="2">Guanylate cyclase domain-containing protein</fullName>
    </recommendedName>
</protein>
<dbReference type="InterPro" id="IPR001054">
    <property type="entry name" value="A/G_cyclase"/>
</dbReference>
<dbReference type="PROSITE" id="PS50125">
    <property type="entry name" value="GUANYLATE_CYCLASE_2"/>
    <property type="match status" value="1"/>
</dbReference>
<feature type="transmembrane region" description="Helical" evidence="1">
    <location>
        <begin position="39"/>
        <end position="64"/>
    </location>
</feature>
<dbReference type="SUPFAM" id="SSF55073">
    <property type="entry name" value="Nucleotide cyclase"/>
    <property type="match status" value="1"/>
</dbReference>
<keyword evidence="1" id="KW-1133">Transmembrane helix</keyword>
<dbReference type="PANTHER" id="PTHR43081:SF1">
    <property type="entry name" value="ADENYLATE CYCLASE, TERMINAL-DIFFERENTIATION SPECIFIC"/>
    <property type="match status" value="1"/>
</dbReference>
<dbReference type="GO" id="GO:0035556">
    <property type="term" value="P:intracellular signal transduction"/>
    <property type="evidence" value="ECO:0007669"/>
    <property type="project" value="InterPro"/>
</dbReference>
<feature type="domain" description="Guanylate cyclase" evidence="2">
    <location>
        <begin position="171"/>
        <end position="300"/>
    </location>
</feature>
<proteinExistence type="predicted"/>
<evidence type="ECO:0000313" key="3">
    <source>
        <dbReference type="EMBL" id="ETX01758.1"/>
    </source>
</evidence>
<dbReference type="PANTHER" id="PTHR43081">
    <property type="entry name" value="ADENYLATE CYCLASE, TERMINAL-DIFFERENTIATION SPECIFIC-RELATED"/>
    <property type="match status" value="1"/>
</dbReference>
<accession>W4LUT6</accession>
<dbReference type="CDD" id="cd07302">
    <property type="entry name" value="CHD"/>
    <property type="match status" value="1"/>
</dbReference>
<organism evidence="3 4">
    <name type="scientific">Candidatus Entotheonella gemina</name>
    <dbReference type="NCBI Taxonomy" id="1429439"/>
    <lineage>
        <taxon>Bacteria</taxon>
        <taxon>Pseudomonadati</taxon>
        <taxon>Nitrospinota/Tectimicrobiota group</taxon>
        <taxon>Candidatus Tectimicrobiota</taxon>
        <taxon>Candidatus Entotheonellia</taxon>
        <taxon>Candidatus Entotheonellales</taxon>
        <taxon>Candidatus Entotheonellaceae</taxon>
        <taxon>Candidatus Entotheonella</taxon>
    </lineage>
</organism>
<dbReference type="Gene3D" id="3.30.70.1230">
    <property type="entry name" value="Nucleotide cyclase"/>
    <property type="match status" value="1"/>
</dbReference>
<dbReference type="GO" id="GO:0009190">
    <property type="term" value="P:cyclic nucleotide biosynthetic process"/>
    <property type="evidence" value="ECO:0007669"/>
    <property type="project" value="InterPro"/>
</dbReference>
<evidence type="ECO:0000313" key="4">
    <source>
        <dbReference type="Proteomes" id="UP000019140"/>
    </source>
</evidence>
<comment type="caution">
    <text evidence="3">The sequence shown here is derived from an EMBL/GenBank/DDBJ whole genome shotgun (WGS) entry which is preliminary data.</text>
</comment>
<dbReference type="EMBL" id="AZHX01001591">
    <property type="protein sequence ID" value="ETX01758.1"/>
    <property type="molecule type" value="Genomic_DNA"/>
</dbReference>
<evidence type="ECO:0000259" key="2">
    <source>
        <dbReference type="PROSITE" id="PS50125"/>
    </source>
</evidence>
<feature type="transmembrane region" description="Helical" evidence="1">
    <location>
        <begin position="117"/>
        <end position="142"/>
    </location>
</feature>
<keyword evidence="4" id="KW-1185">Reference proteome</keyword>
<keyword evidence="1" id="KW-0472">Membrane</keyword>
<sequence length="353" mass="39812">MPFGLIWLFFGIIYSILEKGLLGSSTVYPATGNPYEFVTAMMSASLGTLLMGWMMGTVELLLLKRLFIKKTFGQKLLLKTTIYVAALILFLVVTAQITNSIRMERSLFHPVVVQAMLGFLSNFAFLSLIIYSGAIVTITLFFTEVSDSLGANVLKNFFLGKYHTPQEEERVFMFLDMKSSTTIAEQLGHTRYFDLLNKYYADMSEALIQTFGEIYQYVGDEMVVSWTLKHGIRNNNCLRCFFLIKATYHRLAEKYEKQFGLVPAFKAGFHYGKITTGEIGVLKKEILFTGDVLNTTARIQGSCNTYGVDILISSELLSLLSTEEGYQVQEIGEVELQGRHAKVKLFTVKQSCL</sequence>
<feature type="transmembrane region" description="Helical" evidence="1">
    <location>
        <begin position="76"/>
        <end position="97"/>
    </location>
</feature>
<reference evidence="3 4" key="1">
    <citation type="journal article" date="2014" name="Nature">
        <title>An environmental bacterial taxon with a large and distinct metabolic repertoire.</title>
        <authorList>
            <person name="Wilson M.C."/>
            <person name="Mori T."/>
            <person name="Ruckert C."/>
            <person name="Uria A.R."/>
            <person name="Helf M.J."/>
            <person name="Takada K."/>
            <person name="Gernert C."/>
            <person name="Steffens U.A."/>
            <person name="Heycke N."/>
            <person name="Schmitt S."/>
            <person name="Rinke C."/>
            <person name="Helfrich E.J."/>
            <person name="Brachmann A.O."/>
            <person name="Gurgui C."/>
            <person name="Wakimoto T."/>
            <person name="Kracht M."/>
            <person name="Crusemann M."/>
            <person name="Hentschel U."/>
            <person name="Abe I."/>
            <person name="Matsunaga S."/>
            <person name="Kalinowski J."/>
            <person name="Takeyama H."/>
            <person name="Piel J."/>
        </authorList>
    </citation>
    <scope>NUCLEOTIDE SEQUENCE [LARGE SCALE GENOMIC DNA]</scope>
    <source>
        <strain evidence="4">TSY2</strain>
    </source>
</reference>